<dbReference type="Pfam" id="PF00374">
    <property type="entry name" value="NiFeSe_Hases"/>
    <property type="match status" value="1"/>
</dbReference>
<feature type="binding site" evidence="1">
    <location>
        <position position="64"/>
    </location>
    <ligand>
        <name>Fe cation</name>
        <dbReference type="ChEBI" id="CHEBI:24875"/>
    </ligand>
</feature>
<proteinExistence type="predicted"/>
<feature type="binding site" evidence="1">
    <location>
        <position position="64"/>
    </location>
    <ligand>
        <name>Ni(2+)</name>
        <dbReference type="ChEBI" id="CHEBI:49786"/>
    </ligand>
</feature>
<keyword evidence="1" id="KW-0533">Nickel</keyword>
<reference evidence="2 3" key="1">
    <citation type="submission" date="2020-02" db="EMBL/GenBank/DDBJ databases">
        <title>Comparative genomics of sulfur disproportionating microorganisms.</title>
        <authorList>
            <person name="Ward L.M."/>
            <person name="Bertran E."/>
            <person name="Johnston D.T."/>
        </authorList>
    </citation>
    <scope>NUCLEOTIDE SEQUENCE [LARGE SCALE GENOMIC DNA]</scope>
    <source>
        <strain evidence="2 3">DSM 3696</strain>
    </source>
</reference>
<accession>A0A7K3NL40</accession>
<sequence length="553" mass="58677">MRSDHGKNIVTCEGNTFIISAALSGGRVAEAWSTGRMIHDMNYLLGAEVGPDGPRFTTRASCLCNAGHALAAVRAVEDLLGLAVPPAARLVRDLAQGLQWVSEHLGHFYLFHLSDWVNLGLALRADPAKSARLAQDDSPIPAAGGGQFYLDAAERLKALAEGESGEFFAVGDCDHPAYAASPECSLLAFSHVPEAIRVRAALAEALAVLRCTGAQHPAFQVGGLADSAGTSPGDAPDLSAAARDRCASLVRQCRDFILYTFLPDILRVADAYRDWAGIGRTGVFLAFADLPGEDGQPPFSPGGIFTPGGVLKAPADALRMAWEDGETAWKGIDADHYRLRFGPGQPVYRFPSDDFVWFGVPRSAGLACEVGPLARMCGAYATGNGVVQAVVDDALRRLNLPLAAINSTLGRMLARGLEAAALIQTALSWLDSLDRCLARGDAALRAAIHDIPASGEGTGKAEIARGALAHRIRMEDRRIVRHESLVPSLWNFSPRSADGTRGPLEQALLATPVADAARPLEILRTIHSFDPCNACILRVEDAGAGRVMTVNAK</sequence>
<dbReference type="RefSeq" id="WP_163301964.1">
    <property type="nucleotide sequence ID" value="NZ_JAAGRQ010000031.1"/>
</dbReference>
<dbReference type="GO" id="GO:0016151">
    <property type="term" value="F:nickel cation binding"/>
    <property type="evidence" value="ECO:0007669"/>
    <property type="project" value="InterPro"/>
</dbReference>
<comment type="caution">
    <text evidence="2">The sequence shown here is derived from an EMBL/GenBank/DDBJ whole genome shotgun (WGS) entry which is preliminary data.</text>
</comment>
<protein>
    <submittedName>
        <fullName evidence="2">Nickel-dependent hydrogenase large subunit</fullName>
    </submittedName>
</protein>
<keyword evidence="3" id="KW-1185">Reference proteome</keyword>
<gene>
    <name evidence="2" type="ORF">G3N56_09205</name>
</gene>
<dbReference type="InterPro" id="IPR001501">
    <property type="entry name" value="Ni-dep_hyd_lsu"/>
</dbReference>
<dbReference type="InterPro" id="IPR029014">
    <property type="entry name" value="NiFe-Hase_large"/>
</dbReference>
<comment type="cofactor">
    <cofactor evidence="1">
        <name>Fe cation</name>
        <dbReference type="ChEBI" id="CHEBI:24875"/>
    </cofactor>
</comment>
<dbReference type="PANTHER" id="PTHR42958:SF2">
    <property type="entry name" value="UPTAKE HYDROGENASE LARGE SUBUNIT"/>
    <property type="match status" value="1"/>
</dbReference>
<keyword evidence="1" id="KW-0408">Iron</keyword>
<dbReference type="EMBL" id="JAAGRQ010000031">
    <property type="protein sequence ID" value="NDY56916.1"/>
    <property type="molecule type" value="Genomic_DNA"/>
</dbReference>
<feature type="binding site" evidence="1">
    <location>
        <position position="535"/>
    </location>
    <ligand>
        <name>Fe cation</name>
        <dbReference type="ChEBI" id="CHEBI:24875"/>
    </ligand>
</feature>
<dbReference type="PANTHER" id="PTHR42958">
    <property type="entry name" value="HYDROGENASE-2 LARGE CHAIN"/>
    <property type="match status" value="1"/>
</dbReference>
<organism evidence="2 3">
    <name type="scientific">Desulfolutivibrio sulfodismutans</name>
    <dbReference type="NCBI Taxonomy" id="63561"/>
    <lineage>
        <taxon>Bacteria</taxon>
        <taxon>Pseudomonadati</taxon>
        <taxon>Thermodesulfobacteriota</taxon>
        <taxon>Desulfovibrionia</taxon>
        <taxon>Desulfovibrionales</taxon>
        <taxon>Desulfovibrionaceae</taxon>
        <taxon>Desulfolutivibrio</taxon>
    </lineage>
</organism>
<dbReference type="AlphaFoldDB" id="A0A7K3NL40"/>
<dbReference type="InterPro" id="IPR050867">
    <property type="entry name" value="NiFe/NiFeSe_hydrgnase_LSU"/>
</dbReference>
<evidence type="ECO:0000313" key="2">
    <source>
        <dbReference type="EMBL" id="NDY56916.1"/>
    </source>
</evidence>
<evidence type="ECO:0000313" key="3">
    <source>
        <dbReference type="Proteomes" id="UP000469724"/>
    </source>
</evidence>
<dbReference type="SUPFAM" id="SSF56762">
    <property type="entry name" value="HydB/Nqo4-like"/>
    <property type="match status" value="1"/>
</dbReference>
<name>A0A7K3NL40_9BACT</name>
<evidence type="ECO:0000256" key="1">
    <source>
        <dbReference type="PIRSR" id="PIRSR601501-1"/>
    </source>
</evidence>
<dbReference type="Proteomes" id="UP000469724">
    <property type="component" value="Unassembled WGS sequence"/>
</dbReference>
<keyword evidence="1" id="KW-0479">Metal-binding</keyword>
<dbReference type="Gene3D" id="1.10.645.10">
    <property type="entry name" value="Cytochrome-c3 Hydrogenase, chain B"/>
    <property type="match status" value="1"/>
</dbReference>
<feature type="binding site" evidence="1">
    <location>
        <position position="532"/>
    </location>
    <ligand>
        <name>Ni(2+)</name>
        <dbReference type="ChEBI" id="CHEBI:49786"/>
    </ligand>
</feature>
<comment type="cofactor">
    <cofactor evidence="1">
        <name>Ni(2+)</name>
        <dbReference type="ChEBI" id="CHEBI:49786"/>
    </cofactor>
</comment>